<organism evidence="3 4">
    <name type="scientific">Candidatus Thiothrix anitrata</name>
    <dbReference type="NCBI Taxonomy" id="2823902"/>
    <lineage>
        <taxon>Bacteria</taxon>
        <taxon>Pseudomonadati</taxon>
        <taxon>Pseudomonadota</taxon>
        <taxon>Gammaproteobacteria</taxon>
        <taxon>Thiotrichales</taxon>
        <taxon>Thiotrichaceae</taxon>
        <taxon>Thiothrix</taxon>
    </lineage>
</organism>
<protein>
    <submittedName>
        <fullName evidence="3">Uncharacterized protein</fullName>
    </submittedName>
</protein>
<evidence type="ECO:0000313" key="4">
    <source>
        <dbReference type="Proteomes" id="UP000672027"/>
    </source>
</evidence>
<name>A0ABX7X6X1_9GAMM</name>
<gene>
    <name evidence="3" type="ORF">J8380_03620</name>
</gene>
<proteinExistence type="predicted"/>
<dbReference type="EMBL" id="CP072800">
    <property type="protein sequence ID" value="QTR50668.1"/>
    <property type="molecule type" value="Genomic_DNA"/>
</dbReference>
<keyword evidence="2" id="KW-1133">Transmembrane helix</keyword>
<sequence length="158" mass="17679">MESLTLVFAYVIPLAFVVWLWLGKPGWRSKLLLTVCLPLFYWLHWQGLQDTKGWPAPQPLPEKFELIAADVFEPSQGKDGAIRLWVRETDDGEPRVYALPYSRKLHQALFDTKERVAQGRTQVGLLSDGGAGGAGAPVGSGQMLEFRDKPKSTLPPKY</sequence>
<evidence type="ECO:0000256" key="2">
    <source>
        <dbReference type="SAM" id="Phobius"/>
    </source>
</evidence>
<feature type="transmembrane region" description="Helical" evidence="2">
    <location>
        <begin position="6"/>
        <end position="22"/>
    </location>
</feature>
<feature type="compositionally biased region" description="Gly residues" evidence="1">
    <location>
        <begin position="127"/>
        <end position="138"/>
    </location>
</feature>
<keyword evidence="2" id="KW-0812">Transmembrane</keyword>
<keyword evidence="2" id="KW-0472">Membrane</keyword>
<evidence type="ECO:0000313" key="3">
    <source>
        <dbReference type="EMBL" id="QTR50668.1"/>
    </source>
</evidence>
<dbReference type="Proteomes" id="UP000672027">
    <property type="component" value="Chromosome"/>
</dbReference>
<reference evidence="3 4" key="1">
    <citation type="submission" date="2021-04" db="EMBL/GenBank/DDBJ databases">
        <title>Genomics, taxonomy and metabolism of representatives of sulfur bacteria of the genus Thiothrix: Thiothrix fructosivorans QT, Thiothrix unzii A1T and three new species, Thiothrix subterranea sp. nov., Thiothrix litoralis sp. nov. and 'Candidatus Thiothrix anitrata' sp. nov.</title>
        <authorList>
            <person name="Ravin N.V."/>
            <person name="Smolyakov D."/>
            <person name="Rudenko T.S."/>
            <person name="Mardanov A.V."/>
            <person name="Beletsky A.V."/>
            <person name="Markov N.D."/>
            <person name="Fomenkov A.I."/>
            <person name="Roberts R.J."/>
            <person name="Karnachuk O.V."/>
            <person name="Novikov A."/>
            <person name="Grabovich M.Y."/>
        </authorList>
    </citation>
    <scope>NUCLEOTIDE SEQUENCE [LARGE SCALE GENOMIC DNA]</scope>
    <source>
        <strain evidence="3 4">A52</strain>
    </source>
</reference>
<evidence type="ECO:0000256" key="1">
    <source>
        <dbReference type="SAM" id="MobiDB-lite"/>
    </source>
</evidence>
<feature type="region of interest" description="Disordered" evidence="1">
    <location>
        <begin position="127"/>
        <end position="158"/>
    </location>
</feature>
<dbReference type="RefSeq" id="WP_210228401.1">
    <property type="nucleotide sequence ID" value="NZ_CP072800.1"/>
</dbReference>
<keyword evidence="4" id="KW-1185">Reference proteome</keyword>
<accession>A0ABX7X6X1</accession>